<name>A0A8T7M4T3_9CHLR</name>
<feature type="domain" description="HTH deoR-type" evidence="3">
    <location>
        <begin position="3"/>
        <end position="45"/>
    </location>
</feature>
<dbReference type="AlphaFoldDB" id="A0A8T7M4T3"/>
<keyword evidence="2" id="KW-0804">Transcription</keyword>
<evidence type="ECO:0000259" key="3">
    <source>
        <dbReference type="Pfam" id="PF08220"/>
    </source>
</evidence>
<accession>A0A8T7M4T3</accession>
<proteinExistence type="predicted"/>
<evidence type="ECO:0000313" key="4">
    <source>
        <dbReference type="EMBL" id="NWJ47098.1"/>
    </source>
</evidence>
<dbReference type="SUPFAM" id="SSF46785">
    <property type="entry name" value="Winged helix' DNA-binding domain"/>
    <property type="match status" value="1"/>
</dbReference>
<dbReference type="Proteomes" id="UP000521676">
    <property type="component" value="Unassembled WGS sequence"/>
</dbReference>
<dbReference type="Pfam" id="PF08220">
    <property type="entry name" value="HTH_DeoR"/>
    <property type="match status" value="1"/>
</dbReference>
<dbReference type="InterPro" id="IPR036390">
    <property type="entry name" value="WH_DNA-bd_sf"/>
</dbReference>
<keyword evidence="1" id="KW-0805">Transcription regulation</keyword>
<gene>
    <name evidence="4" type="ORF">HXX08_14655</name>
</gene>
<evidence type="ECO:0000256" key="2">
    <source>
        <dbReference type="ARBA" id="ARBA00023163"/>
    </source>
</evidence>
<dbReference type="InterPro" id="IPR001034">
    <property type="entry name" value="DeoR_HTH"/>
</dbReference>
<evidence type="ECO:0000313" key="5">
    <source>
        <dbReference type="Proteomes" id="UP000521676"/>
    </source>
</evidence>
<dbReference type="GO" id="GO:0003700">
    <property type="term" value="F:DNA-binding transcription factor activity"/>
    <property type="evidence" value="ECO:0007669"/>
    <property type="project" value="InterPro"/>
</dbReference>
<dbReference type="EMBL" id="JACATZ010000002">
    <property type="protein sequence ID" value="NWJ47098.1"/>
    <property type="molecule type" value="Genomic_DNA"/>
</dbReference>
<reference evidence="4 5" key="1">
    <citation type="submission" date="2020-06" db="EMBL/GenBank/DDBJ databases">
        <title>Anoxygenic phototrophic Chloroflexota member uses a Type I reaction center.</title>
        <authorList>
            <person name="Tsuji J.M."/>
            <person name="Shaw N.A."/>
            <person name="Nagashima S."/>
            <person name="Venkiteswaran J."/>
            <person name="Schiff S.L."/>
            <person name="Hanada S."/>
            <person name="Tank M."/>
            <person name="Neufeld J.D."/>
        </authorList>
    </citation>
    <scope>NUCLEOTIDE SEQUENCE [LARGE SCALE GENOMIC DNA]</scope>
    <source>
        <strain evidence="4">L227-S17</strain>
    </source>
</reference>
<sequence>MLTGSESLSRQEYEKAFNVSDRTAKEDLKKLRELGLIHTQGSARSLRYRLIG</sequence>
<comment type="caution">
    <text evidence="4">The sequence shown here is derived from an EMBL/GenBank/DDBJ whole genome shotgun (WGS) entry which is preliminary data.</text>
</comment>
<organism evidence="4 5">
    <name type="scientific">Candidatus Chlorohelix allophototropha</name>
    <dbReference type="NCBI Taxonomy" id="3003348"/>
    <lineage>
        <taxon>Bacteria</taxon>
        <taxon>Bacillati</taxon>
        <taxon>Chloroflexota</taxon>
        <taxon>Chloroflexia</taxon>
        <taxon>Candidatus Chloroheliales</taxon>
        <taxon>Candidatus Chloroheliaceae</taxon>
        <taxon>Candidatus Chlorohelix</taxon>
    </lineage>
</organism>
<protein>
    <submittedName>
        <fullName evidence="4">DeoR family transcriptional regulator</fullName>
    </submittedName>
</protein>
<dbReference type="InterPro" id="IPR036388">
    <property type="entry name" value="WH-like_DNA-bd_sf"/>
</dbReference>
<evidence type="ECO:0000256" key="1">
    <source>
        <dbReference type="ARBA" id="ARBA00023015"/>
    </source>
</evidence>
<dbReference type="Gene3D" id="1.10.10.10">
    <property type="entry name" value="Winged helix-like DNA-binding domain superfamily/Winged helix DNA-binding domain"/>
    <property type="match status" value="1"/>
</dbReference>